<dbReference type="Pfam" id="PF00400">
    <property type="entry name" value="WD40"/>
    <property type="match status" value="3"/>
</dbReference>
<reference evidence="5" key="1">
    <citation type="submission" date="2020-05" db="EMBL/GenBank/DDBJ databases">
        <title>Phylogenomic resolution of chytrid fungi.</title>
        <authorList>
            <person name="Stajich J.E."/>
            <person name="Amses K."/>
            <person name="Simmons R."/>
            <person name="Seto K."/>
            <person name="Myers J."/>
            <person name="Bonds A."/>
            <person name="Quandt C.A."/>
            <person name="Barry K."/>
            <person name="Liu P."/>
            <person name="Grigoriev I."/>
            <person name="Longcore J.E."/>
            <person name="James T.Y."/>
        </authorList>
    </citation>
    <scope>NUCLEOTIDE SEQUENCE</scope>
    <source>
        <strain evidence="5">JEL0318</strain>
    </source>
</reference>
<dbReference type="InterPro" id="IPR036322">
    <property type="entry name" value="WD40_repeat_dom_sf"/>
</dbReference>
<evidence type="ECO:0000256" key="4">
    <source>
        <dbReference type="SAM" id="MobiDB-lite"/>
    </source>
</evidence>
<evidence type="ECO:0000256" key="1">
    <source>
        <dbReference type="ARBA" id="ARBA00022574"/>
    </source>
</evidence>
<feature type="repeat" description="WD" evidence="3">
    <location>
        <begin position="388"/>
        <end position="421"/>
    </location>
</feature>
<sequence length="590" mass="64694">MALHSDTPIVAPPTLFARPKPTQYARQPPAPPPQKFGSAAAAAALRRKSIDPLTARLHQLTHGHTDHPDPDNALSPPSSRSGSPPGSSDEEEEKESIWKRMLGTDAGKMGLQSDKTKNLFGRFRRHRKETSDETEEAYAASMLVDDSEIGDAAEKRSFVSTTSSGVSNEFLADKERVAGVAGHPVAIKVKAYHKLDRDFDRLTRLQVLGVSVGASTRSTPVTPQPPSVNLNMETQSISGNSFATSPSVNVAEPELAEVVGPIWCLKFSKDGKYLAAGGQDGVLRVWILSAADEERSRSTPSPESPETGRRFSDVSRTAHIHAHGHHPPMLRALGKRDSIESFKTADSFRTTISFDQPSTATTPSTSHTHTPTPSDTNLPFRPKPHRTYRGHTSPILDLSWSRNNFLATASMDKLVRLWHISRPECLCCFRHPDVVTSVQFHPYDDRYILTGSLDSKVRIWSVSEKRVAHWNEAPNGSYVTAVSFTSDGGMAIAGTFGGDCIFYEFDGLKYNTQIQVRSSKGRNAKARKITGIECLSTGSGVGEGTEERVIITSNDSRVRVYNLRDKSLYRKFKGVENRSSQIRATGSEDG</sequence>
<keyword evidence="6" id="KW-1185">Reference proteome</keyword>
<organism evidence="5 6">
    <name type="scientific">Rhizophlyctis rosea</name>
    <dbReference type="NCBI Taxonomy" id="64517"/>
    <lineage>
        <taxon>Eukaryota</taxon>
        <taxon>Fungi</taxon>
        <taxon>Fungi incertae sedis</taxon>
        <taxon>Chytridiomycota</taxon>
        <taxon>Chytridiomycota incertae sedis</taxon>
        <taxon>Chytridiomycetes</taxon>
        <taxon>Rhizophlyctidales</taxon>
        <taxon>Rhizophlyctidaceae</taxon>
        <taxon>Rhizophlyctis</taxon>
    </lineage>
</organism>
<name>A0AAD5SJH6_9FUNG</name>
<feature type="repeat" description="WD" evidence="3">
    <location>
        <begin position="428"/>
        <end position="470"/>
    </location>
</feature>
<evidence type="ECO:0000256" key="2">
    <source>
        <dbReference type="ARBA" id="ARBA00022737"/>
    </source>
</evidence>
<dbReference type="InterPro" id="IPR015943">
    <property type="entry name" value="WD40/YVTN_repeat-like_dom_sf"/>
</dbReference>
<dbReference type="AlphaFoldDB" id="A0AAD5SJH6"/>
<dbReference type="PROSITE" id="PS50294">
    <property type="entry name" value="WD_REPEATS_REGION"/>
    <property type="match status" value="3"/>
</dbReference>
<keyword evidence="2" id="KW-0677">Repeat</keyword>
<dbReference type="InterPro" id="IPR020472">
    <property type="entry name" value="WD40_PAC1"/>
</dbReference>
<evidence type="ECO:0000256" key="3">
    <source>
        <dbReference type="PROSITE-ProRule" id="PRU00221"/>
    </source>
</evidence>
<dbReference type="SMART" id="SM00320">
    <property type="entry name" value="WD40"/>
    <property type="match status" value="5"/>
</dbReference>
<feature type="compositionally biased region" description="Low complexity" evidence="4">
    <location>
        <begin position="75"/>
        <end position="87"/>
    </location>
</feature>
<accession>A0AAD5SJH6</accession>
<dbReference type="PANTHER" id="PTHR14221">
    <property type="entry name" value="WD REPEAT DOMAIN 44"/>
    <property type="match status" value="1"/>
</dbReference>
<feature type="region of interest" description="Disordered" evidence="4">
    <location>
        <begin position="292"/>
        <end position="311"/>
    </location>
</feature>
<evidence type="ECO:0000313" key="6">
    <source>
        <dbReference type="Proteomes" id="UP001212841"/>
    </source>
</evidence>
<feature type="region of interest" description="Disordered" evidence="4">
    <location>
        <begin position="1"/>
        <end position="96"/>
    </location>
</feature>
<evidence type="ECO:0000313" key="5">
    <source>
        <dbReference type="EMBL" id="KAJ3054932.1"/>
    </source>
</evidence>
<feature type="region of interest" description="Disordered" evidence="4">
    <location>
        <begin position="353"/>
        <end position="383"/>
    </location>
</feature>
<dbReference type="PANTHER" id="PTHR14221:SF0">
    <property type="entry name" value="WD REPEAT-CONTAINING PROTEIN 44"/>
    <property type="match status" value="1"/>
</dbReference>
<dbReference type="PRINTS" id="PR00320">
    <property type="entry name" value="GPROTEINBRPT"/>
</dbReference>
<comment type="caution">
    <text evidence="5">The sequence shown here is derived from an EMBL/GenBank/DDBJ whole genome shotgun (WGS) entry which is preliminary data.</text>
</comment>
<dbReference type="InterPro" id="IPR001680">
    <property type="entry name" value="WD40_rpt"/>
</dbReference>
<keyword evidence="1 3" id="KW-0853">WD repeat</keyword>
<feature type="compositionally biased region" description="Low complexity" evidence="4">
    <location>
        <begin position="357"/>
        <end position="376"/>
    </location>
</feature>
<proteinExistence type="predicted"/>
<dbReference type="Gene3D" id="2.130.10.10">
    <property type="entry name" value="YVTN repeat-like/Quinoprotein amine dehydrogenase"/>
    <property type="match status" value="1"/>
</dbReference>
<dbReference type="EMBL" id="JADGJD010000104">
    <property type="protein sequence ID" value="KAJ3054932.1"/>
    <property type="molecule type" value="Genomic_DNA"/>
</dbReference>
<dbReference type="InterPro" id="IPR040324">
    <property type="entry name" value="WDR44/Dgr2"/>
</dbReference>
<dbReference type="PROSITE" id="PS50082">
    <property type="entry name" value="WD_REPEATS_2"/>
    <property type="match status" value="3"/>
</dbReference>
<feature type="non-terminal residue" evidence="5">
    <location>
        <position position="590"/>
    </location>
</feature>
<evidence type="ECO:0008006" key="7">
    <source>
        <dbReference type="Google" id="ProtNLM"/>
    </source>
</evidence>
<feature type="repeat" description="WD" evidence="3">
    <location>
        <begin position="255"/>
        <end position="296"/>
    </location>
</feature>
<gene>
    <name evidence="5" type="ORF">HK097_000289</name>
</gene>
<dbReference type="Proteomes" id="UP001212841">
    <property type="component" value="Unassembled WGS sequence"/>
</dbReference>
<protein>
    <recommendedName>
        <fullName evidence="7">WD repeat-containing protein 44</fullName>
    </recommendedName>
</protein>
<dbReference type="SUPFAM" id="SSF50978">
    <property type="entry name" value="WD40 repeat-like"/>
    <property type="match status" value="1"/>
</dbReference>